<keyword evidence="2" id="KW-1185">Reference proteome</keyword>
<organism evidence="1 2">
    <name type="scientific">Lojkania enalia</name>
    <dbReference type="NCBI Taxonomy" id="147567"/>
    <lineage>
        <taxon>Eukaryota</taxon>
        <taxon>Fungi</taxon>
        <taxon>Dikarya</taxon>
        <taxon>Ascomycota</taxon>
        <taxon>Pezizomycotina</taxon>
        <taxon>Dothideomycetes</taxon>
        <taxon>Pleosporomycetidae</taxon>
        <taxon>Pleosporales</taxon>
        <taxon>Pleosporales incertae sedis</taxon>
        <taxon>Lojkania</taxon>
    </lineage>
</organism>
<dbReference type="EMBL" id="ML986692">
    <property type="protein sequence ID" value="KAF2259943.1"/>
    <property type="molecule type" value="Genomic_DNA"/>
</dbReference>
<evidence type="ECO:0000313" key="1">
    <source>
        <dbReference type="EMBL" id="KAF2259943.1"/>
    </source>
</evidence>
<reference evidence="2" key="1">
    <citation type="journal article" date="2020" name="Stud. Mycol.">
        <title>101 Dothideomycetes genomes: A test case for predicting lifestyles and emergence of pathogens.</title>
        <authorList>
            <person name="Haridas S."/>
            <person name="Albert R."/>
            <person name="Binder M."/>
            <person name="Bloem J."/>
            <person name="LaButti K."/>
            <person name="Salamov A."/>
            <person name="Andreopoulos B."/>
            <person name="Baker S."/>
            <person name="Barry K."/>
            <person name="Bills G."/>
            <person name="Bluhm B."/>
            <person name="Cannon C."/>
            <person name="Castanera R."/>
            <person name="Culley D."/>
            <person name="Daum C."/>
            <person name="Ezra D."/>
            <person name="Gonzalez J."/>
            <person name="Henrissat B."/>
            <person name="Kuo A."/>
            <person name="Liang C."/>
            <person name="Lipzen A."/>
            <person name="Lutzoni F."/>
            <person name="Magnuson J."/>
            <person name="Mondo S."/>
            <person name="Nolan M."/>
            <person name="Ohm R."/>
            <person name="Pangilinan J."/>
            <person name="Park H.-J."/>
            <person name="Ramirez L."/>
            <person name="Alfaro M."/>
            <person name="Sun H."/>
            <person name="Tritt A."/>
            <person name="Yoshinaga Y."/>
            <person name="Zwiers L.-H."/>
            <person name="Turgeon B."/>
            <person name="Goodwin S."/>
            <person name="Spatafora J."/>
            <person name="Crous P."/>
            <person name="Grigoriev I."/>
        </authorList>
    </citation>
    <scope>NUCLEOTIDE SEQUENCE [LARGE SCALE GENOMIC DNA]</scope>
    <source>
        <strain evidence="2">CBS 304.66</strain>
    </source>
</reference>
<comment type="caution">
    <text evidence="1">The sequence shown here is derived from an EMBL/GenBank/DDBJ whole genome shotgun (WGS) entry which is preliminary data.</text>
</comment>
<dbReference type="AlphaFoldDB" id="A0A9P4K0I6"/>
<accession>A0A9P4K0I6</accession>
<gene>
    <name evidence="1" type="ORF">CC78DRAFT_620594</name>
</gene>
<sequence length="130" mass="14938">MGGLEFRLATPYKTQSAFGVLKSFFGQSLLWQRSGHECMKPIFDFMRKEISESGEMVKPPSWSWMAYTGGIRYGTFCEDRVDWMTNIDFEYTNHQCILTAPLGRISLNYHITLCGDMDCDIRDENKAIVG</sequence>
<protein>
    <submittedName>
        <fullName evidence="1">Uncharacterized protein</fullName>
    </submittedName>
</protein>
<name>A0A9P4K0I6_9PLEO</name>
<dbReference type="Proteomes" id="UP000800093">
    <property type="component" value="Unassembled WGS sequence"/>
</dbReference>
<evidence type="ECO:0000313" key="2">
    <source>
        <dbReference type="Proteomes" id="UP000800093"/>
    </source>
</evidence>
<proteinExistence type="predicted"/>
<dbReference type="OrthoDB" id="4161196at2759"/>